<reference evidence="2" key="1">
    <citation type="journal article" date="2020" name="Fungal Divers.">
        <title>Resolving the Mortierellaceae phylogeny through synthesis of multi-gene phylogenetics and phylogenomics.</title>
        <authorList>
            <person name="Vandepol N."/>
            <person name="Liber J."/>
            <person name="Desiro A."/>
            <person name="Na H."/>
            <person name="Kennedy M."/>
            <person name="Barry K."/>
            <person name="Grigoriev I.V."/>
            <person name="Miller A.N."/>
            <person name="O'Donnell K."/>
            <person name="Stajich J.E."/>
            <person name="Bonito G."/>
        </authorList>
    </citation>
    <scope>NUCLEOTIDE SEQUENCE</scope>
    <source>
        <strain evidence="2">NVP1</strain>
    </source>
</reference>
<dbReference type="InterPro" id="IPR011333">
    <property type="entry name" value="SKP1/BTB/POZ_sf"/>
</dbReference>
<accession>A0A9P5VNQ4</accession>
<name>A0A9P5VNQ4_9FUNG</name>
<proteinExistence type="predicted"/>
<dbReference type="InterPro" id="IPR052972">
    <property type="entry name" value="Sacsin_chaperone_reg"/>
</dbReference>
<dbReference type="PANTHER" id="PTHR15600">
    <property type="entry name" value="SACSIN"/>
    <property type="match status" value="1"/>
</dbReference>
<dbReference type="GO" id="GO:0030544">
    <property type="term" value="F:Hsp70 protein binding"/>
    <property type="evidence" value="ECO:0007669"/>
    <property type="project" value="TreeGrafter"/>
</dbReference>
<dbReference type="PROSITE" id="PS50097">
    <property type="entry name" value="BTB"/>
    <property type="match status" value="1"/>
</dbReference>
<dbReference type="CDD" id="cd18186">
    <property type="entry name" value="BTB_POZ_ZBTB_KLHL-like"/>
    <property type="match status" value="1"/>
</dbReference>
<dbReference type="EMBL" id="JAAAUY010000161">
    <property type="protein sequence ID" value="KAF9334207.1"/>
    <property type="molecule type" value="Genomic_DNA"/>
</dbReference>
<dbReference type="Proteomes" id="UP000696485">
    <property type="component" value="Unassembled WGS sequence"/>
</dbReference>
<sequence>MTNRDSYAFGEVWDAARVKPLINQWAEDAKVSMLFLKQIKTINVISEADKWAVVKDSEPVRGMSGNAGSVSSFDKVRIHAYGPGDQPSANSTWLVGINDTYPTATSTIRDIAQDGRWIPHRGIAMPLEQPKGDARMAFEGRIFSYLPTPIATDLPFHVHGVFALISNRKGLVTSAANNSHAASWNEYMLSTLLPPLIVQTMSCLLRLKFDCLDTRQPRTGIDGAFHAILGAYFKMWPLRSSGDMTSLVQRFWELAHTSLIFPVRPLRQETDAPVVQGFAGKDVCFPMCKAPLDVLPKLEQLLRENDVPLCECVQDVSSSALYHWRKASLTMIQTDASLLRKVLRGNSDLMLKIRSQDGRGWLLELLLGVLLDKDEDGIDHLNGLALLPLEDDTWVSLSPNPVYYTASTMARSLFKNHKTMVKESAFATSKLQKILKALEKDPRYGVAPLPPAKFTEYVCLENSAGIPQPKLLQVWEYIRTSPDLTGFGDLPILTTIWGTVVPLRNCQGALRVSQNDRLDTGSMLHKLGQVLQRAGIIVFQLDKNEKHKYLEAKSGPYSDSSVISAFVKSGGSLSSMTFDSSEASTLREVIRSALNEFSHGVMSDLGFLRIWPSYGAAHGESRLICAHSNQIIDGGHDIRNLGDSHNVIQGTYSDTVKRLGAHSVHLTDFTRERVIPRLQSQVIMPISNKAHMTAYIQLLKNLVRIATTKSNQKSEAQRLLQFGSLILARDGSLHACNDLFDPHDTLLTTVYRHSSSNRFPNQEVYTALQSGGSTVTKFRQSTQDPVLIECANTVLEETVKRPHAEATKTMARALVIKIYTKPSSANWMQSRWKVVPISESLPAPYSSSAPYLPAYMSFSDLILKDYQDIAWTQCGFFPSDLEPPQNCRNVWAEVGKPRIQVIVDHLHSLAKDLASTWTSNSEQLQLQLTLINTYTALNKYASESDVNSTTLSSLLTTMTVPYIFNSFEKEISDPEAWQWPDQLILDVENPTATHRLVHSKLTQFRSFLAAAGVHEMLSVAGDVKVTPAPPPSEFVTMLCNLFESQDRTSGFMDVCFRFYPGGQDIFAHKIVLAHSSKYFKTRFLGVWAKHVTRDSADPMLEVIDMSSLASGDEDFYAAFWGVLYYLYSHNLTRWNGPPTPAQLSEAQLASRDGVSERVQYLLSLLALADEYQISRLKDLIAYELVFRRMIVQGNVFTVREHAELKRCRPVVEHCEKYIKANAISLKSFVMGEIVALQKELLKGGRDKDGRETVIMKEEKAEYETHLQVIGEIMKNEEAIGSHLSCNYYL</sequence>
<dbReference type="Pfam" id="PF00651">
    <property type="entry name" value="BTB"/>
    <property type="match status" value="1"/>
</dbReference>
<comment type="caution">
    <text evidence="2">The sequence shown here is derived from an EMBL/GenBank/DDBJ whole genome shotgun (WGS) entry which is preliminary data.</text>
</comment>
<evidence type="ECO:0000313" key="2">
    <source>
        <dbReference type="EMBL" id="KAF9334207.1"/>
    </source>
</evidence>
<evidence type="ECO:0000259" key="1">
    <source>
        <dbReference type="PROSITE" id="PS50097"/>
    </source>
</evidence>
<dbReference type="InterPro" id="IPR000210">
    <property type="entry name" value="BTB/POZ_dom"/>
</dbReference>
<dbReference type="SUPFAM" id="SSF54695">
    <property type="entry name" value="POZ domain"/>
    <property type="match status" value="1"/>
</dbReference>
<evidence type="ECO:0000313" key="3">
    <source>
        <dbReference type="Proteomes" id="UP000696485"/>
    </source>
</evidence>
<organism evidence="2 3">
    <name type="scientific">Podila minutissima</name>
    <dbReference type="NCBI Taxonomy" id="64525"/>
    <lineage>
        <taxon>Eukaryota</taxon>
        <taxon>Fungi</taxon>
        <taxon>Fungi incertae sedis</taxon>
        <taxon>Mucoromycota</taxon>
        <taxon>Mortierellomycotina</taxon>
        <taxon>Mortierellomycetes</taxon>
        <taxon>Mortierellales</taxon>
        <taxon>Mortierellaceae</taxon>
        <taxon>Podila</taxon>
    </lineage>
</organism>
<dbReference type="SMART" id="SM00225">
    <property type="entry name" value="BTB"/>
    <property type="match status" value="1"/>
</dbReference>
<feature type="domain" description="BTB" evidence="1">
    <location>
        <begin position="1052"/>
        <end position="1135"/>
    </location>
</feature>
<keyword evidence="3" id="KW-1185">Reference proteome</keyword>
<protein>
    <recommendedName>
        <fullName evidence="1">BTB domain-containing protein</fullName>
    </recommendedName>
</protein>
<gene>
    <name evidence="2" type="ORF">BG006_002581</name>
</gene>
<dbReference type="PANTHER" id="PTHR15600:SF42">
    <property type="entry name" value="SACSIN"/>
    <property type="match status" value="1"/>
</dbReference>
<dbReference type="Gene3D" id="3.30.710.10">
    <property type="entry name" value="Potassium Channel Kv1.1, Chain A"/>
    <property type="match status" value="1"/>
</dbReference>